<proteinExistence type="predicted"/>
<keyword evidence="1" id="KW-0808">Transferase</keyword>
<dbReference type="Proteomes" id="UP000320055">
    <property type="component" value="Unassembled WGS sequence"/>
</dbReference>
<dbReference type="Pfam" id="PF13469">
    <property type="entry name" value="Sulfotransfer_3"/>
    <property type="match status" value="2"/>
</dbReference>
<dbReference type="Gene3D" id="3.40.50.300">
    <property type="entry name" value="P-loop containing nucleotide triphosphate hydrolases"/>
    <property type="match status" value="1"/>
</dbReference>
<dbReference type="InterPro" id="IPR027417">
    <property type="entry name" value="P-loop_NTPase"/>
</dbReference>
<evidence type="ECO:0000256" key="2">
    <source>
        <dbReference type="SAM" id="MobiDB-lite"/>
    </source>
</evidence>
<gene>
    <name evidence="3" type="ORF">H1P_1080001</name>
</gene>
<evidence type="ECO:0008006" key="5">
    <source>
        <dbReference type="Google" id="ProtNLM"/>
    </source>
</evidence>
<dbReference type="AlphaFoldDB" id="A0A563VJ92"/>
<accession>A0A563VJ92</accession>
<reference evidence="3 4" key="1">
    <citation type="submission" date="2019-01" db="EMBL/GenBank/DDBJ databases">
        <authorList>
            <person name="Brito A."/>
        </authorList>
    </citation>
    <scope>NUCLEOTIDE SEQUENCE [LARGE SCALE GENOMIC DNA]</scope>
    <source>
        <strain evidence="3">1</strain>
    </source>
</reference>
<dbReference type="PANTHER" id="PTHR12788">
    <property type="entry name" value="PROTEIN-TYROSINE SULFOTRANSFERASE 2"/>
    <property type="match status" value="1"/>
</dbReference>
<dbReference type="OrthoDB" id="9777890at2"/>
<organism evidence="3 4">
    <name type="scientific">Hyella patelloides LEGE 07179</name>
    <dbReference type="NCBI Taxonomy" id="945734"/>
    <lineage>
        <taxon>Bacteria</taxon>
        <taxon>Bacillati</taxon>
        <taxon>Cyanobacteriota</taxon>
        <taxon>Cyanophyceae</taxon>
        <taxon>Pleurocapsales</taxon>
        <taxon>Hyellaceae</taxon>
        <taxon>Hyella</taxon>
    </lineage>
</organism>
<name>A0A563VJ92_9CYAN</name>
<dbReference type="InterPro" id="IPR026634">
    <property type="entry name" value="TPST-like"/>
</dbReference>
<dbReference type="SUPFAM" id="SSF52540">
    <property type="entry name" value="P-loop containing nucleoside triphosphate hydrolases"/>
    <property type="match status" value="1"/>
</dbReference>
<dbReference type="EMBL" id="CAACVJ010000011">
    <property type="protein sequence ID" value="VEP11514.1"/>
    <property type="molecule type" value="Genomic_DNA"/>
</dbReference>
<evidence type="ECO:0000313" key="4">
    <source>
        <dbReference type="Proteomes" id="UP000320055"/>
    </source>
</evidence>
<dbReference type="PANTHER" id="PTHR12788:SF10">
    <property type="entry name" value="PROTEIN-TYROSINE SULFOTRANSFERASE"/>
    <property type="match status" value="1"/>
</dbReference>
<feature type="compositionally biased region" description="Basic and acidic residues" evidence="2">
    <location>
        <begin position="257"/>
        <end position="266"/>
    </location>
</feature>
<evidence type="ECO:0000256" key="1">
    <source>
        <dbReference type="ARBA" id="ARBA00022679"/>
    </source>
</evidence>
<protein>
    <recommendedName>
        <fullName evidence="5">Sulfotransferase</fullName>
    </recommendedName>
</protein>
<dbReference type="GO" id="GO:0008476">
    <property type="term" value="F:protein-tyrosine sulfotransferase activity"/>
    <property type="evidence" value="ECO:0007669"/>
    <property type="project" value="InterPro"/>
</dbReference>
<sequence length="294" mass="33969">MRFMARQNQSNNLLNVLKPLEGVIKGNLTVEQKNILRDAVNLRVFSPALSDNLILILGCQRSGTTLALLMLQAHPQIQGIDETEFPSPFPFPSSIALYSHQLQKKSICLKLPEHIFNVEYIARHFPKVKILWIVRNPYSTISSMSALKNTQGSWIKRCGATELRRFIPFFPEIKQLDFDSLDEISLGAMVWKYKNQALEIYQEKGLQVFNFRYEDLIDNSQNMMSDILKFLDLPWSDRVLEYYKFHQPNKTYPGNTKGDRAIDSSRKSSKPKLTESEQNTIRSIAEDLIIQYGY</sequence>
<evidence type="ECO:0000313" key="3">
    <source>
        <dbReference type="EMBL" id="VEP11514.1"/>
    </source>
</evidence>
<feature type="region of interest" description="Disordered" evidence="2">
    <location>
        <begin position="251"/>
        <end position="277"/>
    </location>
</feature>
<keyword evidence="4" id="KW-1185">Reference proteome</keyword>